<dbReference type="EMBL" id="MTYJ01000165">
    <property type="protein sequence ID" value="OQV11656.1"/>
    <property type="molecule type" value="Genomic_DNA"/>
</dbReference>
<name>A0A1W0W8X5_HYPEX</name>
<sequence length="89" mass="9613">MKRAMPRENAIAIRKKLDTTAAPPIIAVKPTNPVHNHATVGNGPVDLNTTTTVDPHCDCQCGVPRACSGVAALSLWFFFTGFAQPRRRS</sequence>
<accession>A0A1W0W8X5</accession>
<evidence type="ECO:0000313" key="1">
    <source>
        <dbReference type="EMBL" id="OQV11656.1"/>
    </source>
</evidence>
<reference evidence="2" key="1">
    <citation type="submission" date="2017-01" db="EMBL/GenBank/DDBJ databases">
        <title>Comparative genomics of anhydrobiosis in the tardigrade Hypsibius dujardini.</title>
        <authorList>
            <person name="Yoshida Y."/>
            <person name="Koutsovoulos G."/>
            <person name="Laetsch D."/>
            <person name="Stevens L."/>
            <person name="Kumar S."/>
            <person name="Horikawa D."/>
            <person name="Ishino K."/>
            <person name="Komine S."/>
            <person name="Tomita M."/>
            <person name="Blaxter M."/>
            <person name="Arakawa K."/>
        </authorList>
    </citation>
    <scope>NUCLEOTIDE SEQUENCE [LARGE SCALE GENOMIC DNA]</scope>
    <source>
        <strain evidence="2">Z151</strain>
    </source>
</reference>
<gene>
    <name evidence="1" type="ORF">BV898_14078</name>
</gene>
<protein>
    <submittedName>
        <fullName evidence="1">Uncharacterized protein</fullName>
    </submittedName>
</protein>
<keyword evidence="2" id="KW-1185">Reference proteome</keyword>
<dbReference type="Proteomes" id="UP000192578">
    <property type="component" value="Unassembled WGS sequence"/>
</dbReference>
<dbReference type="AlphaFoldDB" id="A0A1W0W8X5"/>
<comment type="caution">
    <text evidence="1">The sequence shown here is derived from an EMBL/GenBank/DDBJ whole genome shotgun (WGS) entry which is preliminary data.</text>
</comment>
<proteinExistence type="predicted"/>
<organism evidence="1 2">
    <name type="scientific">Hypsibius exemplaris</name>
    <name type="common">Freshwater tardigrade</name>
    <dbReference type="NCBI Taxonomy" id="2072580"/>
    <lineage>
        <taxon>Eukaryota</taxon>
        <taxon>Metazoa</taxon>
        <taxon>Ecdysozoa</taxon>
        <taxon>Tardigrada</taxon>
        <taxon>Eutardigrada</taxon>
        <taxon>Parachela</taxon>
        <taxon>Hypsibioidea</taxon>
        <taxon>Hypsibiidae</taxon>
        <taxon>Hypsibius</taxon>
    </lineage>
</organism>
<evidence type="ECO:0000313" key="2">
    <source>
        <dbReference type="Proteomes" id="UP000192578"/>
    </source>
</evidence>